<proteinExistence type="predicted"/>
<protein>
    <submittedName>
        <fullName evidence="1">Uncharacterized protein</fullName>
    </submittedName>
</protein>
<dbReference type="AlphaFoldDB" id="A0A645C5X4"/>
<comment type="caution">
    <text evidence="1">The sequence shown here is derived from an EMBL/GenBank/DDBJ whole genome shotgun (WGS) entry which is preliminary data.</text>
</comment>
<gene>
    <name evidence="1" type="ORF">SDC9_120015</name>
</gene>
<evidence type="ECO:0000313" key="1">
    <source>
        <dbReference type="EMBL" id="MPM73039.1"/>
    </source>
</evidence>
<dbReference type="EMBL" id="VSSQ01025116">
    <property type="protein sequence ID" value="MPM73039.1"/>
    <property type="molecule type" value="Genomic_DNA"/>
</dbReference>
<name>A0A645C5X4_9ZZZZ</name>
<accession>A0A645C5X4</accession>
<organism evidence="1">
    <name type="scientific">bioreactor metagenome</name>
    <dbReference type="NCBI Taxonomy" id="1076179"/>
    <lineage>
        <taxon>unclassified sequences</taxon>
        <taxon>metagenomes</taxon>
        <taxon>ecological metagenomes</taxon>
    </lineage>
</organism>
<sequence>MVVGDLQVLHKPIFIHTEPLVQIAIDHWSEWGAQEGLETLGQRRNDIGGDIPAVGAGIGYDLMLFIERLQGIQGLLGTEIEEVVRITLQFGEVICQGGLFTPFCSLNTDNLAFLAYQKCFKTRGLILTCDAN</sequence>
<reference evidence="1" key="1">
    <citation type="submission" date="2019-08" db="EMBL/GenBank/DDBJ databases">
        <authorList>
            <person name="Kucharzyk K."/>
            <person name="Murdoch R.W."/>
            <person name="Higgins S."/>
            <person name="Loffler F."/>
        </authorList>
    </citation>
    <scope>NUCLEOTIDE SEQUENCE</scope>
</reference>